<protein>
    <submittedName>
        <fullName evidence="3">Uncharacterized protein</fullName>
    </submittedName>
</protein>
<keyword evidence="4" id="KW-1185">Reference proteome</keyword>
<keyword evidence="2" id="KW-1133">Transmembrane helix</keyword>
<accession>A0A919STH3</accession>
<evidence type="ECO:0000313" key="3">
    <source>
        <dbReference type="EMBL" id="GIM77314.1"/>
    </source>
</evidence>
<proteinExistence type="predicted"/>
<feature type="compositionally biased region" description="Polar residues" evidence="1">
    <location>
        <begin position="80"/>
        <end position="89"/>
    </location>
</feature>
<evidence type="ECO:0000256" key="1">
    <source>
        <dbReference type="SAM" id="MobiDB-lite"/>
    </source>
</evidence>
<keyword evidence="2" id="KW-0472">Membrane</keyword>
<dbReference type="EMBL" id="BOQL01000066">
    <property type="protein sequence ID" value="GIM77314.1"/>
    <property type="molecule type" value="Genomic_DNA"/>
</dbReference>
<feature type="transmembrane region" description="Helical" evidence="2">
    <location>
        <begin position="36"/>
        <end position="59"/>
    </location>
</feature>
<evidence type="ECO:0000256" key="2">
    <source>
        <dbReference type="SAM" id="Phobius"/>
    </source>
</evidence>
<keyword evidence="2" id="KW-0812">Transmembrane</keyword>
<evidence type="ECO:0000313" key="4">
    <source>
        <dbReference type="Proteomes" id="UP000681340"/>
    </source>
</evidence>
<dbReference type="AlphaFoldDB" id="A0A919STH3"/>
<feature type="region of interest" description="Disordered" evidence="1">
    <location>
        <begin position="59"/>
        <end position="104"/>
    </location>
</feature>
<name>A0A919STH3_9ACTN</name>
<comment type="caution">
    <text evidence="3">The sequence shown here is derived from an EMBL/GenBank/DDBJ whole genome shotgun (WGS) entry which is preliminary data.</text>
</comment>
<reference evidence="3" key="1">
    <citation type="submission" date="2021-03" db="EMBL/GenBank/DDBJ databases">
        <title>Whole genome shotgun sequence of Actinoplanes auranticolor NBRC 12245.</title>
        <authorList>
            <person name="Komaki H."/>
            <person name="Tamura T."/>
        </authorList>
    </citation>
    <scope>NUCLEOTIDE SEQUENCE</scope>
    <source>
        <strain evidence="3">NBRC 12245</strain>
    </source>
</reference>
<gene>
    <name evidence="3" type="ORF">Aau02nite_75320</name>
</gene>
<dbReference type="Proteomes" id="UP000681340">
    <property type="component" value="Unassembled WGS sequence"/>
</dbReference>
<organism evidence="3 4">
    <name type="scientific">Actinoplanes auranticolor</name>
    <dbReference type="NCBI Taxonomy" id="47988"/>
    <lineage>
        <taxon>Bacteria</taxon>
        <taxon>Bacillati</taxon>
        <taxon>Actinomycetota</taxon>
        <taxon>Actinomycetes</taxon>
        <taxon>Micromonosporales</taxon>
        <taxon>Micromonosporaceae</taxon>
        <taxon>Actinoplanes</taxon>
    </lineage>
</organism>
<sequence>MAALTRAWVSAEIGRRPLSTYETVLIETPAARATSLIVGIALPVLLAVGLPILLTVTTWPPAPPRRGARDHPAARKVASRTPSPRTRYTSWRPRIRSSRAVTVA</sequence>